<dbReference type="PROSITE" id="PS51450">
    <property type="entry name" value="LRR"/>
    <property type="match status" value="5"/>
</dbReference>
<keyword evidence="9" id="KW-0472">Membrane</keyword>
<dbReference type="InterPro" id="IPR001611">
    <property type="entry name" value="Leu-rich_rpt"/>
</dbReference>
<dbReference type="GO" id="GO:0004672">
    <property type="term" value="F:protein kinase activity"/>
    <property type="evidence" value="ECO:0007669"/>
    <property type="project" value="InterPro"/>
</dbReference>
<evidence type="ECO:0000313" key="12">
    <source>
        <dbReference type="EMBL" id="EGD83673.1"/>
    </source>
</evidence>
<keyword evidence="9" id="KW-0812">Transmembrane</keyword>
<dbReference type="Gene3D" id="3.80.10.10">
    <property type="entry name" value="Ribonuclease Inhibitor"/>
    <property type="match status" value="2"/>
</dbReference>
<keyword evidence="9" id="KW-1133">Transmembrane helix</keyword>
<keyword evidence="4" id="KW-0677">Repeat</keyword>
<dbReference type="FunFam" id="3.80.10.10:FF:001164">
    <property type="entry name" value="GH01279p"/>
    <property type="match status" value="1"/>
</dbReference>
<dbReference type="GeneID" id="16075757"/>
<feature type="region of interest" description="Disordered" evidence="8">
    <location>
        <begin position="108"/>
        <end position="140"/>
    </location>
</feature>
<keyword evidence="5" id="KW-0547">Nucleotide-binding</keyword>
<dbReference type="SMART" id="SM00220">
    <property type="entry name" value="S_TKc"/>
    <property type="match status" value="1"/>
</dbReference>
<dbReference type="SMART" id="SM00369">
    <property type="entry name" value="LRR_TYP"/>
    <property type="match status" value="10"/>
</dbReference>
<feature type="domain" description="Protein kinase" evidence="11">
    <location>
        <begin position="994"/>
        <end position="1339"/>
    </location>
</feature>
<dbReference type="GO" id="GO:0031012">
    <property type="term" value="C:extracellular matrix"/>
    <property type="evidence" value="ECO:0007669"/>
    <property type="project" value="TreeGrafter"/>
</dbReference>
<keyword evidence="13" id="KW-1185">Reference proteome</keyword>
<evidence type="ECO:0000256" key="3">
    <source>
        <dbReference type="ARBA" id="ARBA00022729"/>
    </source>
</evidence>
<dbReference type="Pfam" id="PF07714">
    <property type="entry name" value="PK_Tyr_Ser-Thr"/>
    <property type="match status" value="2"/>
</dbReference>
<dbReference type="InterPro" id="IPR011009">
    <property type="entry name" value="Kinase-like_dom_sf"/>
</dbReference>
<feature type="chain" id="PRO_5003287186" evidence="10">
    <location>
        <begin position="27"/>
        <end position="1339"/>
    </location>
</feature>
<gene>
    <name evidence="12" type="ORF">PTSG_04279</name>
</gene>
<dbReference type="eggNOG" id="KOG0192">
    <property type="taxonomic scope" value="Eukaryota"/>
</dbReference>
<reference evidence="12" key="1">
    <citation type="submission" date="2009-08" db="EMBL/GenBank/DDBJ databases">
        <title>Annotation of Salpingoeca rosetta.</title>
        <authorList>
            <consortium name="The Broad Institute Genome Sequencing Platform"/>
            <person name="Russ C."/>
            <person name="Cuomo C."/>
            <person name="Burger G."/>
            <person name="Gray M.W."/>
            <person name="Holland P.W.H."/>
            <person name="King N."/>
            <person name="Lang F.B.F."/>
            <person name="Roger A.J."/>
            <person name="Ruiz-Trillo I."/>
            <person name="Young S.K."/>
            <person name="Zeng Q."/>
            <person name="Gargeya S."/>
            <person name="Alvarado L."/>
            <person name="Berlin A."/>
            <person name="Chapman S.B."/>
            <person name="Chen Z."/>
            <person name="Freedman E."/>
            <person name="Gellesch M."/>
            <person name="Goldberg J."/>
            <person name="Griggs A."/>
            <person name="Gujja S."/>
            <person name="Heilman E."/>
            <person name="Heiman D."/>
            <person name="Howarth C."/>
            <person name="Mehta T."/>
            <person name="Neiman D."/>
            <person name="Pearson M."/>
            <person name="Roberts A."/>
            <person name="Saif S."/>
            <person name="Shea T."/>
            <person name="Shenoy N."/>
            <person name="Sisk P."/>
            <person name="Stolte C."/>
            <person name="Sykes S."/>
            <person name="White J."/>
            <person name="Yandava C."/>
            <person name="Haas B."/>
            <person name="Nusbaum C."/>
            <person name="Birren B."/>
        </authorList>
    </citation>
    <scope>NUCLEOTIDE SEQUENCE [LARGE SCALE GENOMIC DNA]</scope>
    <source>
        <strain evidence="12">ATCC 50818</strain>
    </source>
</reference>
<dbReference type="PANTHER" id="PTHR24373">
    <property type="entry name" value="SLIT RELATED LEUCINE-RICH REPEAT NEURONAL PROTEIN"/>
    <property type="match status" value="1"/>
</dbReference>
<feature type="region of interest" description="Disordered" evidence="8">
    <location>
        <begin position="1192"/>
        <end position="1215"/>
    </location>
</feature>
<proteinExistence type="predicted"/>
<dbReference type="Gene3D" id="3.30.200.20">
    <property type="entry name" value="Phosphorylase Kinase, domain 1"/>
    <property type="match status" value="1"/>
</dbReference>
<dbReference type="OrthoDB" id="6363818at2759"/>
<evidence type="ECO:0000256" key="5">
    <source>
        <dbReference type="ARBA" id="ARBA00022741"/>
    </source>
</evidence>
<dbReference type="STRING" id="946362.F2U741"/>
<organism evidence="13">
    <name type="scientific">Salpingoeca rosetta (strain ATCC 50818 / BSB-021)</name>
    <dbReference type="NCBI Taxonomy" id="946362"/>
    <lineage>
        <taxon>Eukaryota</taxon>
        <taxon>Choanoflagellata</taxon>
        <taxon>Craspedida</taxon>
        <taxon>Salpingoecidae</taxon>
        <taxon>Salpingoeca</taxon>
    </lineage>
</organism>
<dbReference type="SUPFAM" id="SSF56112">
    <property type="entry name" value="Protein kinase-like (PK-like)"/>
    <property type="match status" value="1"/>
</dbReference>
<evidence type="ECO:0000259" key="11">
    <source>
        <dbReference type="PROSITE" id="PS50011"/>
    </source>
</evidence>
<dbReference type="SUPFAM" id="SSF52058">
    <property type="entry name" value="L domain-like"/>
    <property type="match status" value="2"/>
</dbReference>
<dbReference type="RefSeq" id="XP_004995177.1">
    <property type="nucleotide sequence ID" value="XM_004995120.1"/>
</dbReference>
<dbReference type="GO" id="GO:0005524">
    <property type="term" value="F:ATP binding"/>
    <property type="evidence" value="ECO:0007669"/>
    <property type="project" value="UniProtKB-KW"/>
</dbReference>
<dbReference type="PROSITE" id="PS50011">
    <property type="entry name" value="PROTEIN_KINASE_DOM"/>
    <property type="match status" value="1"/>
</dbReference>
<feature type="compositionally biased region" description="Basic and acidic residues" evidence="8">
    <location>
        <begin position="110"/>
        <end position="130"/>
    </location>
</feature>
<evidence type="ECO:0000256" key="8">
    <source>
        <dbReference type="SAM" id="MobiDB-lite"/>
    </source>
</evidence>
<evidence type="ECO:0000256" key="10">
    <source>
        <dbReference type="SAM" id="SignalP"/>
    </source>
</evidence>
<feature type="signal peptide" evidence="10">
    <location>
        <begin position="1"/>
        <end position="26"/>
    </location>
</feature>
<dbReference type="GO" id="GO:0005615">
    <property type="term" value="C:extracellular space"/>
    <property type="evidence" value="ECO:0007669"/>
    <property type="project" value="TreeGrafter"/>
</dbReference>
<dbReference type="InterPro" id="IPR032675">
    <property type="entry name" value="LRR_dom_sf"/>
</dbReference>
<dbReference type="InParanoid" id="F2U741"/>
<protein>
    <submittedName>
        <fullName evidence="12">TKL protein kinase</fullName>
    </submittedName>
</protein>
<evidence type="ECO:0000256" key="7">
    <source>
        <dbReference type="ARBA" id="ARBA00022840"/>
    </source>
</evidence>
<dbReference type="InterPro" id="IPR003591">
    <property type="entry name" value="Leu-rich_rpt_typical-subtyp"/>
</dbReference>
<feature type="transmembrane region" description="Helical" evidence="9">
    <location>
        <begin position="934"/>
        <end position="955"/>
    </location>
</feature>
<dbReference type="InterPro" id="IPR001245">
    <property type="entry name" value="Ser-Thr/Tyr_kinase_cat_dom"/>
</dbReference>
<evidence type="ECO:0000313" key="13">
    <source>
        <dbReference type="Proteomes" id="UP000007799"/>
    </source>
</evidence>
<evidence type="ECO:0000256" key="2">
    <source>
        <dbReference type="ARBA" id="ARBA00022679"/>
    </source>
</evidence>
<dbReference type="InterPro" id="IPR050328">
    <property type="entry name" value="Dev_Immune_Receptor"/>
</dbReference>
<evidence type="ECO:0000256" key="1">
    <source>
        <dbReference type="ARBA" id="ARBA00022614"/>
    </source>
</evidence>
<dbReference type="KEGG" id="sre:PTSG_04279"/>
<accession>F2U741</accession>
<evidence type="ECO:0000256" key="9">
    <source>
        <dbReference type="SAM" id="Phobius"/>
    </source>
</evidence>
<dbReference type="EMBL" id="GL832963">
    <property type="protein sequence ID" value="EGD83673.1"/>
    <property type="molecule type" value="Genomic_DNA"/>
</dbReference>
<sequence length="1339" mass="148260">MQGTMMVAVATLQVLVVATMIANAHARSTTANAFAHNNQLCSDVHGTLDSMARVLEAHDVPFFPKHHVDKIHNGSHNDTTTGHKTTRENTLLSSLVDLSPIHRMMTAFGCDDRNEDSSKDKQHLEGDHRTPPAPLLTTTTAHVEEKVNDIRRNNATTKLPFQQQSQPQHSRVRRNQDPVVHAGQCTLASVVDGSCPGPTINGSLVISVEDTESPDEETDASTLRSISPRVTRLVLNGHIEAEALEWVVTNGNWTMCRSFSAMGVQFPTLQLSVLNPMTSVDTINICDSKVLRALGTDGFALSHELVHMDLHNNSLTSVPDVSGMTSLSTLSLHNNRIRGIAKDDFKGLPVLQQLLLGENLISEIESRAFDDLTQLQVLTLFANEISTIHFDLFHRLMSLTKLQLHQNPITELDAHVFAGLPKLDHLSLEDMLLTSLPATLFRKNTRLTVLNLAGNFITSLPKTIFSGLSYLQGLQIFNNRLSSLPPGVLEDLAALKVLDLSRNELTSMPDDLLQFNRFLDEFFCANSHLTQLPPNLFANTPDLRLVSFANNDLHSIDNVLAGASLPSLVALNLNNNHLTELHLSKELPAFRRFGLSSNPMQELPDVTLAPALKTMRLQNHEIKHMDLAPLLRLSNLDILELDASPQAESKAVLTDANIGSVAPLSVLSLENVDVTSVIPLLERLPSLSLDALHVGWPGASNATLPISKVCMLLAKSVRELRIANTNYEAIELCADRTFHSILLNDNEHLRSVTVHNPLRELNMSGCTHLTSIDAPPIDILDISNTNFLPVAALCTRWGRRILFARNLAGTIDTRQAAATARNCLQRADVIDLSGNTWLGQLEEINRVTERSVVLSEEQDWTADLVPLPSRSTPPILQLTDAPIECALQLSNRDLRRQSDLFTFTPQIVFSFHCTCARGFKMTSDGRCVLDEPNIAGVAAGSVIGGLFFGLFVAWLSRHYRGLTKRIGLQEQLLVEMDEEVMALKKAWEIEYGELRLVERVAAGAFGVVFKAEWDTVMVAVKVLQQGVMMFDENTVQEFEKEVEFLQRTRHPNVVRFFGAGTDPNGSPFLVLEFVALGSLKDLLGKDMENVLREAEQGERSSEDGARQDVTTSDIVGEELTLVSTESDRRPETMTVWDLKLRLLRDVASGMAFTHSLDQMHRDLKSVNVLVSSSLRAKITDFGSIRRCFTRDRHQRQRTRLSSSRDDDGDGPEYNQQAGLQTMAGTALAAGVGTPLYMAPEALTGDKCSFEADIFSFGVLMWEVATQRTPDLIEQEKGSDFRGPLLTAIAKLLTEGKRLKFDDSEKAAIPEWFQSLTYKCMAQNPHERPSFGELKDHHFA</sequence>
<dbReference type="eggNOG" id="KOG0619">
    <property type="taxonomic scope" value="Eukaryota"/>
</dbReference>
<keyword evidence="3 10" id="KW-0732">Signal</keyword>
<dbReference type="Proteomes" id="UP000007799">
    <property type="component" value="Unassembled WGS sequence"/>
</dbReference>
<keyword evidence="2" id="KW-0808">Transferase</keyword>
<name>F2U741_SALR5</name>
<dbReference type="InterPro" id="IPR000719">
    <property type="entry name" value="Prot_kinase_dom"/>
</dbReference>
<evidence type="ECO:0000256" key="4">
    <source>
        <dbReference type="ARBA" id="ARBA00022737"/>
    </source>
</evidence>
<dbReference type="Gene3D" id="1.10.510.10">
    <property type="entry name" value="Transferase(Phosphotransferase) domain 1"/>
    <property type="match status" value="1"/>
</dbReference>
<dbReference type="Pfam" id="PF13855">
    <property type="entry name" value="LRR_8"/>
    <property type="match status" value="2"/>
</dbReference>
<keyword evidence="6 12" id="KW-0418">Kinase</keyword>
<evidence type="ECO:0000256" key="6">
    <source>
        <dbReference type="ARBA" id="ARBA00022777"/>
    </source>
</evidence>
<keyword evidence="7" id="KW-0067">ATP-binding</keyword>
<dbReference type="FunFam" id="3.30.200.20:FF:000180">
    <property type="entry name" value="serine/threonine-protein kinase STY46-like"/>
    <property type="match status" value="1"/>
</dbReference>
<dbReference type="PANTHER" id="PTHR24373:SF398">
    <property type="entry name" value="LEUCINE-RICH REPEAT-CONTAINING G-PROTEIN COUPLED RECEPTOR 6"/>
    <property type="match status" value="1"/>
</dbReference>
<keyword evidence="1" id="KW-0433">Leucine-rich repeat</keyword>